<dbReference type="EMBL" id="CALNXK010000046">
    <property type="protein sequence ID" value="CAH3129057.1"/>
    <property type="molecule type" value="Genomic_DNA"/>
</dbReference>
<reference evidence="2 3" key="1">
    <citation type="submission" date="2022-05" db="EMBL/GenBank/DDBJ databases">
        <authorList>
            <consortium name="Genoscope - CEA"/>
            <person name="William W."/>
        </authorList>
    </citation>
    <scope>NUCLEOTIDE SEQUENCE [LARGE SCALE GENOMIC DNA]</scope>
</reference>
<evidence type="ECO:0000313" key="3">
    <source>
        <dbReference type="Proteomes" id="UP001159405"/>
    </source>
</evidence>
<evidence type="ECO:0000313" key="2">
    <source>
        <dbReference type="EMBL" id="CAH3129057.1"/>
    </source>
</evidence>
<gene>
    <name evidence="2" type="ORF">PLOB_00033922</name>
</gene>
<name>A0ABN8P117_9CNID</name>
<comment type="caution">
    <text evidence="2">The sequence shown here is derived from an EMBL/GenBank/DDBJ whole genome shotgun (WGS) entry which is preliminary data.</text>
</comment>
<evidence type="ECO:0000256" key="1">
    <source>
        <dbReference type="SAM" id="SignalP"/>
    </source>
</evidence>
<keyword evidence="1" id="KW-0732">Signal</keyword>
<accession>A0ABN8P117</accession>
<keyword evidence="3" id="KW-1185">Reference proteome</keyword>
<dbReference type="Proteomes" id="UP001159405">
    <property type="component" value="Unassembled WGS sequence"/>
</dbReference>
<sequence>MMVPLYLVLLNLLAVGHATKYCWEIEQTPNAVEQASCYSKVDPCPPGLKDCSDEFVCPLSTNKCCCSSSVPPSVSTAPPTPKPKYCYENEPKPDAIRQADCYSKVDPCPAGLKDCSDEFVCPLSTNKCCCP</sequence>
<feature type="chain" id="PRO_5045745501" description="WAP domain-containing protein" evidence="1">
    <location>
        <begin position="19"/>
        <end position="131"/>
    </location>
</feature>
<proteinExistence type="predicted"/>
<evidence type="ECO:0008006" key="4">
    <source>
        <dbReference type="Google" id="ProtNLM"/>
    </source>
</evidence>
<protein>
    <recommendedName>
        <fullName evidence="4">WAP domain-containing protein</fullName>
    </recommendedName>
</protein>
<organism evidence="2 3">
    <name type="scientific">Porites lobata</name>
    <dbReference type="NCBI Taxonomy" id="104759"/>
    <lineage>
        <taxon>Eukaryota</taxon>
        <taxon>Metazoa</taxon>
        <taxon>Cnidaria</taxon>
        <taxon>Anthozoa</taxon>
        <taxon>Hexacorallia</taxon>
        <taxon>Scleractinia</taxon>
        <taxon>Fungiina</taxon>
        <taxon>Poritidae</taxon>
        <taxon>Porites</taxon>
    </lineage>
</organism>
<feature type="signal peptide" evidence="1">
    <location>
        <begin position="1"/>
        <end position="18"/>
    </location>
</feature>